<dbReference type="PANTHER" id="PTHR39181">
    <property type="entry name" value="TYROSINE-PROTEIN PHOSPHATASE YWQE"/>
    <property type="match status" value="1"/>
</dbReference>
<keyword evidence="7" id="KW-1185">Reference proteome</keyword>
<dbReference type="EC" id="3.1.3.48" evidence="5"/>
<dbReference type="AlphaFoldDB" id="A0A1E5KSA9"/>
<dbReference type="Proteomes" id="UP000095256">
    <property type="component" value="Unassembled WGS sequence"/>
</dbReference>
<evidence type="ECO:0000313" key="7">
    <source>
        <dbReference type="Proteomes" id="UP000095256"/>
    </source>
</evidence>
<name>A0A1E5KSA9_9ENTE</name>
<dbReference type="Gene3D" id="3.20.20.140">
    <property type="entry name" value="Metal-dependent hydrolases"/>
    <property type="match status" value="1"/>
</dbReference>
<reference evidence="6 7" key="1">
    <citation type="submission" date="2016-09" db="EMBL/GenBank/DDBJ databases">
        <authorList>
            <person name="Capua I."/>
            <person name="De Benedictis P."/>
            <person name="Joannis T."/>
            <person name="Lombin L.H."/>
            <person name="Cattoli G."/>
        </authorList>
    </citation>
    <scope>NUCLEOTIDE SEQUENCE [LARGE SCALE GENOMIC DNA]</scope>
    <source>
        <strain evidence="6 7">LMG 25899</strain>
    </source>
</reference>
<evidence type="ECO:0000313" key="6">
    <source>
        <dbReference type="EMBL" id="OEH80782.1"/>
    </source>
</evidence>
<dbReference type="PIRSF" id="PIRSF016557">
    <property type="entry name" value="Caps_synth_CpsB"/>
    <property type="match status" value="1"/>
</dbReference>
<dbReference type="EMBL" id="MIEK01000081">
    <property type="protein sequence ID" value="OEH80782.1"/>
    <property type="molecule type" value="Genomic_DNA"/>
</dbReference>
<keyword evidence="2 5" id="KW-0378">Hydrolase</keyword>
<organism evidence="6 7">
    <name type="scientific">Enterococcus rivorum</name>
    <dbReference type="NCBI Taxonomy" id="762845"/>
    <lineage>
        <taxon>Bacteria</taxon>
        <taxon>Bacillati</taxon>
        <taxon>Bacillota</taxon>
        <taxon>Bacilli</taxon>
        <taxon>Lactobacillales</taxon>
        <taxon>Enterococcaceae</taxon>
        <taxon>Enterococcus</taxon>
    </lineage>
</organism>
<dbReference type="InterPro" id="IPR016195">
    <property type="entry name" value="Pol/histidinol_Pase-like"/>
</dbReference>
<dbReference type="InterPro" id="IPR016667">
    <property type="entry name" value="Caps_polysacc_synth_CpsB/CapC"/>
</dbReference>
<sequence>MIDIHCHMLPMFDDGARTIDKALIMAKTAVENGITKTVVTPHHKNGMYDNEKRKVEAGVFTLQAMLDKNNIPLELIPGQEVRINGDILSEIDQGKITFIGKSSNYLLLEFPPMFIPTYSEYLFVKLKERGIIPIIAHPERNQVFINNPNRLIQFINEGALGQLTAHSYLGIRGKKIKKISRQFVAEGLVHIIATDAHNEKKNNFCLGEVYTGIKDEFGLDKKLRFEHNAQAVVAGDRVNR</sequence>
<proteinExistence type="inferred from homology"/>
<protein>
    <recommendedName>
        <fullName evidence="5">Tyrosine-protein phosphatase</fullName>
        <ecNumber evidence="5">3.1.3.48</ecNumber>
    </recommendedName>
</protein>
<dbReference type="OrthoDB" id="9788539at2"/>
<keyword evidence="3 5" id="KW-0904">Protein phosphatase</keyword>
<evidence type="ECO:0000256" key="1">
    <source>
        <dbReference type="ARBA" id="ARBA00005750"/>
    </source>
</evidence>
<gene>
    <name evidence="6" type="ORF">BCR26_07210</name>
</gene>
<dbReference type="GO" id="GO:0004725">
    <property type="term" value="F:protein tyrosine phosphatase activity"/>
    <property type="evidence" value="ECO:0007669"/>
    <property type="project" value="UniProtKB-UniRule"/>
</dbReference>
<evidence type="ECO:0000256" key="3">
    <source>
        <dbReference type="ARBA" id="ARBA00022912"/>
    </source>
</evidence>
<comment type="catalytic activity">
    <reaction evidence="4 5">
        <text>O-phospho-L-tyrosyl-[protein] + H2O = L-tyrosyl-[protein] + phosphate</text>
        <dbReference type="Rhea" id="RHEA:10684"/>
        <dbReference type="Rhea" id="RHEA-COMP:10136"/>
        <dbReference type="Rhea" id="RHEA-COMP:20101"/>
        <dbReference type="ChEBI" id="CHEBI:15377"/>
        <dbReference type="ChEBI" id="CHEBI:43474"/>
        <dbReference type="ChEBI" id="CHEBI:46858"/>
        <dbReference type="ChEBI" id="CHEBI:61978"/>
        <dbReference type="EC" id="3.1.3.48"/>
    </reaction>
</comment>
<evidence type="ECO:0000256" key="5">
    <source>
        <dbReference type="PIRNR" id="PIRNR016557"/>
    </source>
</evidence>
<comment type="caution">
    <text evidence="6">The sequence shown here is derived from an EMBL/GenBank/DDBJ whole genome shotgun (WGS) entry which is preliminary data.</text>
</comment>
<dbReference type="STRING" id="762845.BCR26_07210"/>
<evidence type="ECO:0000256" key="2">
    <source>
        <dbReference type="ARBA" id="ARBA00022801"/>
    </source>
</evidence>
<dbReference type="GO" id="GO:0030145">
    <property type="term" value="F:manganese ion binding"/>
    <property type="evidence" value="ECO:0007669"/>
    <property type="project" value="UniProtKB-UniRule"/>
</dbReference>
<comment type="similarity">
    <text evidence="1 5">Belongs to the metallo-dependent hydrolases superfamily. CpsB/CapC family.</text>
</comment>
<dbReference type="SUPFAM" id="SSF89550">
    <property type="entry name" value="PHP domain-like"/>
    <property type="match status" value="1"/>
</dbReference>
<dbReference type="PANTHER" id="PTHR39181:SF1">
    <property type="entry name" value="TYROSINE-PROTEIN PHOSPHATASE YWQE"/>
    <property type="match status" value="1"/>
</dbReference>
<evidence type="ECO:0000256" key="4">
    <source>
        <dbReference type="ARBA" id="ARBA00051722"/>
    </source>
</evidence>
<accession>A0A1E5KSA9</accession>
<dbReference type="RefSeq" id="WP_069700300.1">
    <property type="nucleotide sequence ID" value="NZ_JAGGMA010000001.1"/>
</dbReference>
<dbReference type="Pfam" id="PF19567">
    <property type="entry name" value="CpsB_CapC"/>
    <property type="match status" value="1"/>
</dbReference>